<name>A0A2H3CRW2_ARMGA</name>
<gene>
    <name evidence="1" type="ORF">ARMGADRAFT_555403</name>
</gene>
<dbReference type="EMBL" id="KZ293689">
    <property type="protein sequence ID" value="PBK85791.1"/>
    <property type="molecule type" value="Genomic_DNA"/>
</dbReference>
<dbReference type="OrthoDB" id="2910326at2759"/>
<sequence>MSYLVQCLQKSTSSPAQLTICMAFYDGVFEDLGSQGTWAFIDSMPGTCFLLIFRLAKDNEEGLVEKAASFFPHLHSTGRVVVQFES</sequence>
<dbReference type="InParanoid" id="A0A2H3CRW2"/>
<evidence type="ECO:0000313" key="2">
    <source>
        <dbReference type="Proteomes" id="UP000217790"/>
    </source>
</evidence>
<dbReference type="AlphaFoldDB" id="A0A2H3CRW2"/>
<proteinExistence type="predicted"/>
<dbReference type="Proteomes" id="UP000217790">
    <property type="component" value="Unassembled WGS sequence"/>
</dbReference>
<keyword evidence="2" id="KW-1185">Reference proteome</keyword>
<reference evidence="2" key="1">
    <citation type="journal article" date="2017" name="Nat. Ecol. Evol.">
        <title>Genome expansion and lineage-specific genetic innovations in the forest pathogenic fungi Armillaria.</title>
        <authorList>
            <person name="Sipos G."/>
            <person name="Prasanna A.N."/>
            <person name="Walter M.C."/>
            <person name="O'Connor E."/>
            <person name="Balint B."/>
            <person name="Krizsan K."/>
            <person name="Kiss B."/>
            <person name="Hess J."/>
            <person name="Varga T."/>
            <person name="Slot J."/>
            <person name="Riley R."/>
            <person name="Boka B."/>
            <person name="Rigling D."/>
            <person name="Barry K."/>
            <person name="Lee J."/>
            <person name="Mihaltcheva S."/>
            <person name="LaButti K."/>
            <person name="Lipzen A."/>
            <person name="Waldron R."/>
            <person name="Moloney N.M."/>
            <person name="Sperisen C."/>
            <person name="Kredics L."/>
            <person name="Vagvoelgyi C."/>
            <person name="Patrignani A."/>
            <person name="Fitzpatrick D."/>
            <person name="Nagy I."/>
            <person name="Doyle S."/>
            <person name="Anderson J.B."/>
            <person name="Grigoriev I.V."/>
            <person name="Gueldener U."/>
            <person name="Muensterkoetter M."/>
            <person name="Nagy L.G."/>
        </authorList>
    </citation>
    <scope>NUCLEOTIDE SEQUENCE [LARGE SCALE GENOMIC DNA]</scope>
    <source>
        <strain evidence="2">Ar21-2</strain>
    </source>
</reference>
<organism evidence="1 2">
    <name type="scientific">Armillaria gallica</name>
    <name type="common">Bulbous honey fungus</name>
    <name type="synonym">Armillaria bulbosa</name>
    <dbReference type="NCBI Taxonomy" id="47427"/>
    <lineage>
        <taxon>Eukaryota</taxon>
        <taxon>Fungi</taxon>
        <taxon>Dikarya</taxon>
        <taxon>Basidiomycota</taxon>
        <taxon>Agaricomycotina</taxon>
        <taxon>Agaricomycetes</taxon>
        <taxon>Agaricomycetidae</taxon>
        <taxon>Agaricales</taxon>
        <taxon>Marasmiineae</taxon>
        <taxon>Physalacriaceae</taxon>
        <taxon>Armillaria</taxon>
    </lineage>
</organism>
<protein>
    <submittedName>
        <fullName evidence="1">Uncharacterized protein</fullName>
    </submittedName>
</protein>
<accession>A0A2H3CRW2</accession>
<evidence type="ECO:0000313" key="1">
    <source>
        <dbReference type="EMBL" id="PBK85791.1"/>
    </source>
</evidence>